<protein>
    <submittedName>
        <fullName evidence="2">Uncharacterized protein</fullName>
    </submittedName>
</protein>
<gene>
    <name evidence="2" type="ORF">WJU22_26775</name>
</gene>
<evidence type="ECO:0000313" key="2">
    <source>
        <dbReference type="EMBL" id="WZN46496.1"/>
    </source>
</evidence>
<accession>A0ABZ2Z736</accession>
<organism evidence="2 3">
    <name type="scientific">Chitinophaga caseinilytica</name>
    <dbReference type="NCBI Taxonomy" id="2267521"/>
    <lineage>
        <taxon>Bacteria</taxon>
        <taxon>Pseudomonadati</taxon>
        <taxon>Bacteroidota</taxon>
        <taxon>Chitinophagia</taxon>
        <taxon>Chitinophagales</taxon>
        <taxon>Chitinophagaceae</taxon>
        <taxon>Chitinophaga</taxon>
    </lineage>
</organism>
<proteinExistence type="predicted"/>
<sequence length="87" mass="9852">MSAPESLESHSIRKSVLIYVIVWLLLSIGYTLLSEPLVKWLFPGYHDVGPFIYVWIGGLTLISGITLLALAVRIFRVLLARRRTRNA</sequence>
<reference evidence="2 3" key="1">
    <citation type="submission" date="2024-03" db="EMBL/GenBank/DDBJ databases">
        <title>Chitinophaga caseinilytica sp. nov., a casein hydrolysing bacterium isolated from forest soil.</title>
        <authorList>
            <person name="Lee D.S."/>
            <person name="Han D.M."/>
            <person name="Baek J.H."/>
            <person name="Choi D.G."/>
            <person name="Jeon J.H."/>
            <person name="Jeon C.O."/>
        </authorList>
    </citation>
    <scope>NUCLEOTIDE SEQUENCE [LARGE SCALE GENOMIC DNA]</scope>
    <source>
        <strain evidence="2 3">KACC 19118</strain>
    </source>
</reference>
<keyword evidence="3" id="KW-1185">Reference proteome</keyword>
<feature type="transmembrane region" description="Helical" evidence="1">
    <location>
        <begin position="16"/>
        <end position="33"/>
    </location>
</feature>
<feature type="transmembrane region" description="Helical" evidence="1">
    <location>
        <begin position="53"/>
        <end position="75"/>
    </location>
</feature>
<evidence type="ECO:0000256" key="1">
    <source>
        <dbReference type="SAM" id="Phobius"/>
    </source>
</evidence>
<dbReference type="EMBL" id="CP150096">
    <property type="protein sequence ID" value="WZN46496.1"/>
    <property type="molecule type" value="Genomic_DNA"/>
</dbReference>
<keyword evidence="1" id="KW-1133">Transmembrane helix</keyword>
<keyword evidence="1" id="KW-0812">Transmembrane</keyword>
<evidence type="ECO:0000313" key="3">
    <source>
        <dbReference type="Proteomes" id="UP001449657"/>
    </source>
</evidence>
<dbReference type="Proteomes" id="UP001449657">
    <property type="component" value="Chromosome"/>
</dbReference>
<keyword evidence="1" id="KW-0472">Membrane</keyword>
<dbReference type="RefSeq" id="WP_341841194.1">
    <property type="nucleotide sequence ID" value="NZ_CP149792.1"/>
</dbReference>
<name>A0ABZ2Z736_9BACT</name>